<gene>
    <name evidence="11" type="ORF">RJ641_036119</name>
</gene>
<evidence type="ECO:0000256" key="2">
    <source>
        <dbReference type="ARBA" id="ARBA00022473"/>
    </source>
</evidence>
<dbReference type="Proteomes" id="UP001370490">
    <property type="component" value="Unassembled WGS sequence"/>
</dbReference>
<evidence type="ECO:0000313" key="12">
    <source>
        <dbReference type="Proteomes" id="UP001370490"/>
    </source>
</evidence>
<evidence type="ECO:0000256" key="6">
    <source>
        <dbReference type="ARBA" id="ARBA00023306"/>
    </source>
</evidence>
<keyword evidence="6" id="KW-0131">Cell cycle</keyword>
<dbReference type="GO" id="GO:0051301">
    <property type="term" value="P:cell division"/>
    <property type="evidence" value="ECO:0007669"/>
    <property type="project" value="UniProtKB-KW"/>
</dbReference>
<feature type="domain" description="SOSEKI DIX-like" evidence="10">
    <location>
        <begin position="45"/>
        <end position="133"/>
    </location>
</feature>
<organism evidence="11 12">
    <name type="scientific">Dillenia turbinata</name>
    <dbReference type="NCBI Taxonomy" id="194707"/>
    <lineage>
        <taxon>Eukaryota</taxon>
        <taxon>Viridiplantae</taxon>
        <taxon>Streptophyta</taxon>
        <taxon>Embryophyta</taxon>
        <taxon>Tracheophyta</taxon>
        <taxon>Spermatophyta</taxon>
        <taxon>Magnoliopsida</taxon>
        <taxon>eudicotyledons</taxon>
        <taxon>Gunneridae</taxon>
        <taxon>Pentapetalae</taxon>
        <taxon>Dilleniales</taxon>
        <taxon>Dilleniaceae</taxon>
        <taxon>Dillenia</taxon>
    </lineage>
</organism>
<evidence type="ECO:0000313" key="11">
    <source>
        <dbReference type="EMBL" id="KAK6933225.1"/>
    </source>
</evidence>
<sequence>MAVSSRGSRTREIAMISKKYIERETSPERNKIWVEPKPHNTHRTVPVVYYLSRNGHLDHPHLIEVPLSSSHGLYLKDVINKLSVLRGKIMPSMYSWSSKRRYNNGFVWQDLTENDFIYPVHAHEYVLKGSEIVDNFSRFRSYNSIASDKDKPNASNHSNSTSLDSNEYRIYKVESAGDLTVKALNAATQTDEETKKNKNKKSDQIQIRCRFEEEEEEEDESYGHFTIDLSKDEIPPRASNSSPEELDSASRVGESVVIRGRNSVDSVGIGLRRADIRNRPAKNEFHSQSARMKASTVLMQLFTCGSVSVRESTVRNGRGCTVRSHSARRIKAEVEGAIGQVEACSEVAL</sequence>
<evidence type="ECO:0000256" key="7">
    <source>
        <dbReference type="ARBA" id="ARBA00024211"/>
    </source>
</evidence>
<keyword evidence="4" id="KW-0132">Cell division</keyword>
<dbReference type="InterPro" id="IPR021182">
    <property type="entry name" value="SOK_magnoliopsida"/>
</dbReference>
<keyword evidence="5" id="KW-0472">Membrane</keyword>
<dbReference type="GO" id="GO:2000067">
    <property type="term" value="P:regulation of root morphogenesis"/>
    <property type="evidence" value="ECO:0007669"/>
    <property type="project" value="UniProtKB-ARBA"/>
</dbReference>
<accession>A0AAN8ZG14</accession>
<comment type="similarity">
    <text evidence="7">Belongs to the SOSEKI family.</text>
</comment>
<proteinExistence type="inferred from homology"/>
<feature type="region of interest" description="Disordered" evidence="9">
    <location>
        <begin position="211"/>
        <end position="252"/>
    </location>
</feature>
<dbReference type="PIRSF" id="PIRSF031043">
    <property type="entry name" value="UCP031043"/>
    <property type="match status" value="1"/>
</dbReference>
<comment type="caution">
    <text evidence="11">The sequence shown here is derived from an EMBL/GenBank/DDBJ whole genome shotgun (WGS) entry which is preliminary data.</text>
</comment>
<dbReference type="InterPro" id="IPR010369">
    <property type="entry name" value="SOK"/>
</dbReference>
<evidence type="ECO:0000256" key="9">
    <source>
        <dbReference type="SAM" id="MobiDB-lite"/>
    </source>
</evidence>
<dbReference type="PANTHER" id="PTHR31083">
    <property type="entry name" value="UPSTREAM OF FLC PROTEIN (DUF966)"/>
    <property type="match status" value="1"/>
</dbReference>
<protein>
    <submittedName>
        <fullName evidence="11">Protein SOSEKI</fullName>
    </submittedName>
</protein>
<evidence type="ECO:0000256" key="4">
    <source>
        <dbReference type="ARBA" id="ARBA00022618"/>
    </source>
</evidence>
<evidence type="ECO:0000256" key="3">
    <source>
        <dbReference type="ARBA" id="ARBA00022475"/>
    </source>
</evidence>
<evidence type="ECO:0000259" key="10">
    <source>
        <dbReference type="Pfam" id="PF06136"/>
    </source>
</evidence>
<dbReference type="GO" id="GO:0051258">
    <property type="term" value="P:protein polymerization"/>
    <property type="evidence" value="ECO:0007669"/>
    <property type="project" value="UniProtKB-ARBA"/>
</dbReference>
<evidence type="ECO:0000256" key="1">
    <source>
        <dbReference type="ARBA" id="ARBA00004413"/>
    </source>
</evidence>
<dbReference type="GO" id="GO:0005886">
    <property type="term" value="C:plasma membrane"/>
    <property type="evidence" value="ECO:0007669"/>
    <property type="project" value="UniProtKB-SubCell"/>
</dbReference>
<evidence type="ECO:0000256" key="5">
    <source>
        <dbReference type="ARBA" id="ARBA00023136"/>
    </source>
</evidence>
<dbReference type="InterPro" id="IPR048351">
    <property type="entry name" value="SOK_DIX"/>
</dbReference>
<evidence type="ECO:0000256" key="8">
    <source>
        <dbReference type="ARBA" id="ARBA00046534"/>
    </source>
</evidence>
<dbReference type="PANTHER" id="PTHR31083:SF4">
    <property type="entry name" value="PROTEIN SOSEKI 4-RELATED"/>
    <property type="match status" value="1"/>
</dbReference>
<dbReference type="AlphaFoldDB" id="A0AAN8ZG14"/>
<name>A0AAN8ZG14_9MAGN</name>
<dbReference type="EMBL" id="JBAMMX010000009">
    <property type="protein sequence ID" value="KAK6933225.1"/>
    <property type="molecule type" value="Genomic_DNA"/>
</dbReference>
<keyword evidence="2" id="KW-0217">Developmental protein</keyword>
<dbReference type="GO" id="GO:0051302">
    <property type="term" value="P:regulation of cell division"/>
    <property type="evidence" value="ECO:0007669"/>
    <property type="project" value="UniProtKB-ARBA"/>
</dbReference>
<dbReference type="Pfam" id="PF06136">
    <property type="entry name" value="SOK"/>
    <property type="match status" value="1"/>
</dbReference>
<keyword evidence="12" id="KW-1185">Reference proteome</keyword>
<reference evidence="11 12" key="1">
    <citation type="submission" date="2023-12" db="EMBL/GenBank/DDBJ databases">
        <title>A high-quality genome assembly for Dillenia turbinata (Dilleniales).</title>
        <authorList>
            <person name="Chanderbali A."/>
        </authorList>
    </citation>
    <scope>NUCLEOTIDE SEQUENCE [LARGE SCALE GENOMIC DNA]</scope>
    <source>
        <strain evidence="11">LSX21</strain>
        <tissue evidence="11">Leaf</tissue>
    </source>
</reference>
<keyword evidence="3" id="KW-1003">Cell membrane</keyword>
<comment type="subcellular location">
    <subcellularLocation>
        <location evidence="1">Cell membrane</location>
        <topology evidence="1">Peripheral membrane protein</topology>
        <orientation evidence="1">Cytoplasmic side</orientation>
    </subcellularLocation>
</comment>
<dbReference type="GO" id="GO:0090708">
    <property type="term" value="P:specification of plant organ axis polarity"/>
    <property type="evidence" value="ECO:0007669"/>
    <property type="project" value="UniProtKB-ARBA"/>
</dbReference>
<comment type="subunit">
    <text evidence="8">Homodimer. Forms long polymer filaments with other SOKs proteins polymers (e.g. SOK1, SOK2, SOK3 and SOK4) crucial for polar localization and biological activity. Binds to ANGUSTIFOLIA (AN).</text>
</comment>